<accession>A0A8S2FQP1</accession>
<feature type="coiled-coil region" evidence="1">
    <location>
        <begin position="91"/>
        <end position="174"/>
    </location>
</feature>
<dbReference type="EMBL" id="CAJOBA010060569">
    <property type="protein sequence ID" value="CAF4324828.1"/>
    <property type="molecule type" value="Genomic_DNA"/>
</dbReference>
<comment type="caution">
    <text evidence="3">The sequence shown here is derived from an EMBL/GenBank/DDBJ whole genome shotgun (WGS) entry which is preliminary data.</text>
</comment>
<reference evidence="3" key="1">
    <citation type="submission" date="2021-02" db="EMBL/GenBank/DDBJ databases">
        <authorList>
            <person name="Nowell W R."/>
        </authorList>
    </citation>
    <scope>NUCLEOTIDE SEQUENCE</scope>
</reference>
<keyword evidence="1" id="KW-0175">Coiled coil</keyword>
<dbReference type="PANTHER" id="PTHR16275:SF8">
    <property type="entry name" value="COILED-COIL DOMAIN-CONTAINING PROTEIN 40"/>
    <property type="match status" value="1"/>
</dbReference>
<name>A0A8S2FQP1_9BILA</name>
<dbReference type="Proteomes" id="UP000682733">
    <property type="component" value="Unassembled WGS sequence"/>
</dbReference>
<dbReference type="GO" id="GO:0005737">
    <property type="term" value="C:cytoplasm"/>
    <property type="evidence" value="ECO:0007669"/>
    <property type="project" value="TreeGrafter"/>
</dbReference>
<evidence type="ECO:0000256" key="2">
    <source>
        <dbReference type="SAM" id="MobiDB-lite"/>
    </source>
</evidence>
<sequence>MSTNDDTDQRMDDDYNGPHAQSSMPLPVNPNASTTDNTTANITEYPLNYADTNSPTDGVQGLQDALTDDEQSLVVLDPSHPLMARFQAALKDHLQKREEKLNIQLREADNELKQVRDQRESLGVELYNLQQELARHQMLLEKEHDRFGEINQDRQRLEDELKKTKDNYSKKKTDLDTHMRQALDIQKERDILRLRLHYMTKAKSDIRGDIATMKRATEKVDTEVTKIEAEKQLQDLFVDRLVEQADMLREQIAMYEYQLRSQMEETKNIKHTLTEARLEMETLE</sequence>
<dbReference type="AlphaFoldDB" id="A0A8S2FQP1"/>
<dbReference type="GO" id="GO:0035082">
    <property type="term" value="P:axoneme assembly"/>
    <property type="evidence" value="ECO:0007669"/>
    <property type="project" value="InterPro"/>
</dbReference>
<feature type="coiled-coil region" evidence="1">
    <location>
        <begin position="238"/>
        <end position="265"/>
    </location>
</feature>
<organism evidence="3 5">
    <name type="scientific">Didymodactylos carnosus</name>
    <dbReference type="NCBI Taxonomy" id="1234261"/>
    <lineage>
        <taxon>Eukaryota</taxon>
        <taxon>Metazoa</taxon>
        <taxon>Spiralia</taxon>
        <taxon>Gnathifera</taxon>
        <taxon>Rotifera</taxon>
        <taxon>Eurotatoria</taxon>
        <taxon>Bdelloidea</taxon>
        <taxon>Philodinida</taxon>
        <taxon>Philodinidae</taxon>
        <taxon>Didymodactylos</taxon>
    </lineage>
</organism>
<dbReference type="InterPro" id="IPR037386">
    <property type="entry name" value="CCDC40"/>
</dbReference>
<evidence type="ECO:0000313" key="4">
    <source>
        <dbReference type="EMBL" id="CAF4324828.1"/>
    </source>
</evidence>
<feature type="compositionally biased region" description="Polar residues" evidence="2">
    <location>
        <begin position="19"/>
        <end position="39"/>
    </location>
</feature>
<proteinExistence type="predicted"/>
<evidence type="ECO:0000313" key="5">
    <source>
        <dbReference type="Proteomes" id="UP000677228"/>
    </source>
</evidence>
<dbReference type="PANTHER" id="PTHR16275">
    <property type="entry name" value="COILED-COIL DOMAIN-CONTAINING PROTEIN 40"/>
    <property type="match status" value="1"/>
</dbReference>
<evidence type="ECO:0000256" key="1">
    <source>
        <dbReference type="SAM" id="Coils"/>
    </source>
</evidence>
<feature type="non-terminal residue" evidence="3">
    <location>
        <position position="284"/>
    </location>
</feature>
<protein>
    <submittedName>
        <fullName evidence="3">Uncharacterized protein</fullName>
    </submittedName>
</protein>
<dbReference type="EMBL" id="CAJNOK010038270">
    <property type="protein sequence ID" value="CAF1537043.1"/>
    <property type="molecule type" value="Genomic_DNA"/>
</dbReference>
<gene>
    <name evidence="3" type="ORF">OVA965_LOCUS38566</name>
    <name evidence="4" type="ORF">TMI583_LOCUS39765</name>
</gene>
<feature type="region of interest" description="Disordered" evidence="2">
    <location>
        <begin position="1"/>
        <end position="39"/>
    </location>
</feature>
<evidence type="ECO:0000313" key="3">
    <source>
        <dbReference type="EMBL" id="CAF1537043.1"/>
    </source>
</evidence>
<dbReference type="Proteomes" id="UP000677228">
    <property type="component" value="Unassembled WGS sequence"/>
</dbReference>